<sequence>MVKATSPPTLYQQDLVAWYDDTVAKLRAGDFAALDIEGLIEEIEGLAGRDRRELKSRLRVLLAHLLKRLYVDAPDDYRGWEITIREQRRQLLDLLEQSPSLRNEVEPLFPKCWAEALATVREDYPQTVFPDRWPGSTELDALLSEKGW</sequence>
<dbReference type="InterPro" id="IPR002636">
    <property type="entry name" value="DUF29"/>
</dbReference>
<accession>A0A1U7J393</accession>
<dbReference type="RefSeq" id="WP_073609461.1">
    <property type="nucleotide sequence ID" value="NZ_MRCG01000012.1"/>
</dbReference>
<protein>
    <recommendedName>
        <fullName evidence="3">DUF29 domain-containing protein</fullName>
    </recommendedName>
</protein>
<evidence type="ECO:0008006" key="3">
    <source>
        <dbReference type="Google" id="ProtNLM"/>
    </source>
</evidence>
<dbReference type="AlphaFoldDB" id="A0A1U7J393"/>
<dbReference type="Gene3D" id="1.20.1220.20">
    <property type="entry name" value="Uncharcterised protein PF01724"/>
    <property type="match status" value="1"/>
</dbReference>
<dbReference type="OrthoDB" id="5769308at2"/>
<dbReference type="Pfam" id="PF01724">
    <property type="entry name" value="DUF29"/>
    <property type="match status" value="1"/>
</dbReference>
<dbReference type="PANTHER" id="PTHR34235:SF4">
    <property type="entry name" value="SLR0291 PROTEIN"/>
    <property type="match status" value="1"/>
</dbReference>
<comment type="caution">
    <text evidence="1">The sequence shown here is derived from an EMBL/GenBank/DDBJ whole genome shotgun (WGS) entry which is preliminary data.</text>
</comment>
<dbReference type="PANTHER" id="PTHR34235">
    <property type="entry name" value="SLR1203 PROTEIN-RELATED"/>
    <property type="match status" value="1"/>
</dbReference>
<evidence type="ECO:0000313" key="2">
    <source>
        <dbReference type="Proteomes" id="UP000185557"/>
    </source>
</evidence>
<evidence type="ECO:0000313" key="1">
    <source>
        <dbReference type="EMBL" id="OKH46631.1"/>
    </source>
</evidence>
<dbReference type="Proteomes" id="UP000185557">
    <property type="component" value="Unassembled WGS sequence"/>
</dbReference>
<proteinExistence type="predicted"/>
<dbReference type="STRING" id="549789.NIES30_16175"/>
<keyword evidence="2" id="KW-1185">Reference proteome</keyword>
<gene>
    <name evidence="1" type="ORF">NIES30_16175</name>
</gene>
<dbReference type="EMBL" id="MRCG01000012">
    <property type="protein sequence ID" value="OKH46631.1"/>
    <property type="molecule type" value="Genomic_DNA"/>
</dbReference>
<organism evidence="1 2">
    <name type="scientific">Phormidium tenue NIES-30</name>
    <dbReference type="NCBI Taxonomy" id="549789"/>
    <lineage>
        <taxon>Bacteria</taxon>
        <taxon>Bacillati</taxon>
        <taxon>Cyanobacteriota</taxon>
        <taxon>Cyanophyceae</taxon>
        <taxon>Oscillatoriophycideae</taxon>
        <taxon>Oscillatoriales</taxon>
        <taxon>Oscillatoriaceae</taxon>
        <taxon>Phormidium</taxon>
    </lineage>
</organism>
<reference evidence="1 2" key="1">
    <citation type="submission" date="2016-11" db="EMBL/GenBank/DDBJ databases">
        <title>Draft Genome Sequences of Nine Cyanobacterial Strains from Diverse Habitats.</title>
        <authorList>
            <person name="Zhu T."/>
            <person name="Hou S."/>
            <person name="Lu X."/>
            <person name="Hess W.R."/>
        </authorList>
    </citation>
    <scope>NUCLEOTIDE SEQUENCE [LARGE SCALE GENOMIC DNA]</scope>
    <source>
        <strain evidence="1 2">NIES-30</strain>
    </source>
</reference>
<name>A0A1U7J393_9CYAN</name>